<evidence type="ECO:0000256" key="1">
    <source>
        <dbReference type="SAM" id="SignalP"/>
    </source>
</evidence>
<feature type="signal peptide" evidence="1">
    <location>
        <begin position="1"/>
        <end position="20"/>
    </location>
</feature>
<dbReference type="Proteomes" id="UP000799437">
    <property type="component" value="Unassembled WGS sequence"/>
</dbReference>
<dbReference type="RefSeq" id="XP_033598783.1">
    <property type="nucleotide sequence ID" value="XM_033748296.1"/>
</dbReference>
<proteinExistence type="predicted"/>
<evidence type="ECO:0000313" key="3">
    <source>
        <dbReference type="Proteomes" id="UP000799437"/>
    </source>
</evidence>
<sequence length="317" mass="36226">MVSLTLLTMLTSLFPLPSFAIVYYHVHPTCTEKPAMTEAIKEAIHMARRVYDRMWANDADIQKLLSRIFKIEHKSGAAWNEVLSVMGGIGSAQPKDVREANTHIYCDGDQRWQFLENEWFDMSPETSIMLYGSRVPQFWMKNTPRCRPEYRGDNYAVTYISQGQIGPLTHPKDNSITICAPYCDAEYTTIEKSVNDLWLDTPLSDTTKNSTRTKKLLGPNGLASITLLHEFTHLVDFDKIDHVPAYHWNNVIEKSAENALINADNYAYLGLLVLLGDYRIKLDDDETRSYAGYLVKTEETYVKHNSKEWPLGNSTSK</sequence>
<accession>A0A6A6W0A2</accession>
<dbReference type="SUPFAM" id="SSF55486">
    <property type="entry name" value="Metalloproteases ('zincins'), catalytic domain"/>
    <property type="match status" value="1"/>
</dbReference>
<name>A0A6A6W0A2_9PEZI</name>
<keyword evidence="3" id="KW-1185">Reference proteome</keyword>
<organism evidence="2 3">
    <name type="scientific">Pseudovirgaria hyperparasitica</name>
    <dbReference type="NCBI Taxonomy" id="470096"/>
    <lineage>
        <taxon>Eukaryota</taxon>
        <taxon>Fungi</taxon>
        <taxon>Dikarya</taxon>
        <taxon>Ascomycota</taxon>
        <taxon>Pezizomycotina</taxon>
        <taxon>Dothideomycetes</taxon>
        <taxon>Dothideomycetes incertae sedis</taxon>
        <taxon>Acrospermales</taxon>
        <taxon>Acrospermaceae</taxon>
        <taxon>Pseudovirgaria</taxon>
    </lineage>
</organism>
<gene>
    <name evidence="2" type="ORF">EJ05DRAFT_512011</name>
</gene>
<dbReference type="OrthoDB" id="4585232at2759"/>
<dbReference type="InterPro" id="IPR024079">
    <property type="entry name" value="MetalloPept_cat_dom_sf"/>
</dbReference>
<reference evidence="2" key="1">
    <citation type="journal article" date="2020" name="Stud. Mycol.">
        <title>101 Dothideomycetes genomes: a test case for predicting lifestyles and emergence of pathogens.</title>
        <authorList>
            <person name="Haridas S."/>
            <person name="Albert R."/>
            <person name="Binder M."/>
            <person name="Bloem J."/>
            <person name="Labutti K."/>
            <person name="Salamov A."/>
            <person name="Andreopoulos B."/>
            <person name="Baker S."/>
            <person name="Barry K."/>
            <person name="Bills G."/>
            <person name="Bluhm B."/>
            <person name="Cannon C."/>
            <person name="Castanera R."/>
            <person name="Culley D."/>
            <person name="Daum C."/>
            <person name="Ezra D."/>
            <person name="Gonzalez J."/>
            <person name="Henrissat B."/>
            <person name="Kuo A."/>
            <person name="Liang C."/>
            <person name="Lipzen A."/>
            <person name="Lutzoni F."/>
            <person name="Magnuson J."/>
            <person name="Mondo S."/>
            <person name="Nolan M."/>
            <person name="Ohm R."/>
            <person name="Pangilinan J."/>
            <person name="Park H.-J."/>
            <person name="Ramirez L."/>
            <person name="Alfaro M."/>
            <person name="Sun H."/>
            <person name="Tritt A."/>
            <person name="Yoshinaga Y."/>
            <person name="Zwiers L.-H."/>
            <person name="Turgeon B."/>
            <person name="Goodwin S."/>
            <person name="Spatafora J."/>
            <person name="Crous P."/>
            <person name="Grigoriev I."/>
        </authorList>
    </citation>
    <scope>NUCLEOTIDE SEQUENCE</scope>
    <source>
        <strain evidence="2">CBS 121739</strain>
    </source>
</reference>
<dbReference type="EMBL" id="ML996575">
    <property type="protein sequence ID" value="KAF2756332.1"/>
    <property type="molecule type" value="Genomic_DNA"/>
</dbReference>
<feature type="chain" id="PRO_5025401907" description="Lysine-specific metallo-endopeptidase domain-containing protein" evidence="1">
    <location>
        <begin position="21"/>
        <end position="317"/>
    </location>
</feature>
<dbReference type="GeneID" id="54489350"/>
<dbReference type="GO" id="GO:0008237">
    <property type="term" value="F:metallopeptidase activity"/>
    <property type="evidence" value="ECO:0007669"/>
    <property type="project" value="InterPro"/>
</dbReference>
<evidence type="ECO:0000313" key="2">
    <source>
        <dbReference type="EMBL" id="KAF2756332.1"/>
    </source>
</evidence>
<evidence type="ECO:0008006" key="4">
    <source>
        <dbReference type="Google" id="ProtNLM"/>
    </source>
</evidence>
<dbReference type="AlphaFoldDB" id="A0A6A6W0A2"/>
<protein>
    <recommendedName>
        <fullName evidence="4">Lysine-specific metallo-endopeptidase domain-containing protein</fullName>
    </recommendedName>
</protein>
<dbReference type="Gene3D" id="3.40.390.10">
    <property type="entry name" value="Collagenase (Catalytic Domain)"/>
    <property type="match status" value="1"/>
</dbReference>
<keyword evidence="1" id="KW-0732">Signal</keyword>